<dbReference type="EMBL" id="MK318968">
    <property type="protein sequence ID" value="QCL09272.1"/>
    <property type="molecule type" value="Genomic_DNA"/>
</dbReference>
<feature type="chain" id="PRO_5031459936" evidence="5">
    <location>
        <begin position="32"/>
        <end position="200"/>
    </location>
</feature>
<proteinExistence type="predicted"/>
<evidence type="ECO:0000256" key="2">
    <source>
        <dbReference type="ARBA" id="ARBA00023136"/>
    </source>
</evidence>
<gene>
    <name evidence="7" type="ORF">pC5.7b_405</name>
</gene>
<sequence length="200" mass="21748">MTRRNHMSKFALSALTTLAAVVILLPSVSFAQQVTEQRITSSLGKLTGAAPIVDVELLRQEAMSGAGKDMAGLPNWSKVAHLPQMVVEIDFANDSVAIEPQSYRTLGLIADALHHPNLWAYKFLVVGHASATGDEKHNLELSDKRADAIKEVLSTTFAVDTKRLYSVGVGEYFPIDASKASAADNRRVQLFNLGLFTQKP</sequence>
<geneLocation type="plasmid" evidence="7">
    <name>pC5.7b</name>
</geneLocation>
<dbReference type="PROSITE" id="PS51123">
    <property type="entry name" value="OMPA_2"/>
    <property type="match status" value="1"/>
</dbReference>
<protein>
    <submittedName>
        <fullName evidence="7">OmpA family protein</fullName>
    </submittedName>
</protein>
<reference evidence="7" key="1">
    <citation type="submission" date="2018-12" db="EMBL/GenBank/DDBJ databases">
        <title>Three Rhizobium rhizogenes strains isolated from the same crown gall tumor carry diverse plasmids.</title>
        <authorList>
            <person name="Pulawska J."/>
            <person name="Kuzmanovic N."/>
        </authorList>
    </citation>
    <scope>NUCLEOTIDE SEQUENCE</scope>
    <source>
        <strain evidence="7">C5.7</strain>
        <plasmid evidence="7">pC5.7b</plasmid>
    </source>
</reference>
<dbReference type="AlphaFoldDB" id="A0A7S4ZSD9"/>
<evidence type="ECO:0000256" key="3">
    <source>
        <dbReference type="ARBA" id="ARBA00023237"/>
    </source>
</evidence>
<keyword evidence="3" id="KW-0998">Cell outer membrane</keyword>
<evidence type="ECO:0000256" key="5">
    <source>
        <dbReference type="SAM" id="SignalP"/>
    </source>
</evidence>
<evidence type="ECO:0000313" key="7">
    <source>
        <dbReference type="EMBL" id="QCL09272.1"/>
    </source>
</evidence>
<keyword evidence="2 4" id="KW-0472">Membrane</keyword>
<keyword evidence="5" id="KW-0732">Signal</keyword>
<keyword evidence="7" id="KW-0614">Plasmid</keyword>
<dbReference type="GO" id="GO:0009279">
    <property type="term" value="C:cell outer membrane"/>
    <property type="evidence" value="ECO:0007669"/>
    <property type="project" value="UniProtKB-SubCell"/>
</dbReference>
<dbReference type="InterPro" id="IPR006665">
    <property type="entry name" value="OmpA-like"/>
</dbReference>
<dbReference type="PRINTS" id="PR01021">
    <property type="entry name" value="OMPADOMAIN"/>
</dbReference>
<dbReference type="Pfam" id="PF00691">
    <property type="entry name" value="OmpA"/>
    <property type="match status" value="1"/>
</dbReference>
<evidence type="ECO:0000256" key="4">
    <source>
        <dbReference type="PROSITE-ProRule" id="PRU00473"/>
    </source>
</evidence>
<dbReference type="Gene3D" id="3.30.1330.60">
    <property type="entry name" value="OmpA-like domain"/>
    <property type="match status" value="1"/>
</dbReference>
<dbReference type="InterPro" id="IPR036737">
    <property type="entry name" value="OmpA-like_sf"/>
</dbReference>
<feature type="domain" description="OmpA-like" evidence="6">
    <location>
        <begin position="78"/>
        <end position="196"/>
    </location>
</feature>
<organism evidence="7">
    <name type="scientific">Rhizobium rhizogenes</name>
    <name type="common">Agrobacterium rhizogenes</name>
    <dbReference type="NCBI Taxonomy" id="359"/>
    <lineage>
        <taxon>Bacteria</taxon>
        <taxon>Pseudomonadati</taxon>
        <taxon>Pseudomonadota</taxon>
        <taxon>Alphaproteobacteria</taxon>
        <taxon>Hyphomicrobiales</taxon>
        <taxon>Rhizobiaceae</taxon>
        <taxon>Rhizobium/Agrobacterium group</taxon>
        <taxon>Rhizobium</taxon>
    </lineage>
</organism>
<dbReference type="SUPFAM" id="SSF103088">
    <property type="entry name" value="OmpA-like"/>
    <property type="match status" value="1"/>
</dbReference>
<feature type="signal peptide" evidence="5">
    <location>
        <begin position="1"/>
        <end position="31"/>
    </location>
</feature>
<name>A0A7S4ZSD9_RHIRH</name>
<comment type="subcellular location">
    <subcellularLocation>
        <location evidence="1">Cell outer membrane</location>
    </subcellularLocation>
</comment>
<dbReference type="CDD" id="cd07185">
    <property type="entry name" value="OmpA_C-like"/>
    <property type="match status" value="1"/>
</dbReference>
<dbReference type="InterPro" id="IPR050330">
    <property type="entry name" value="Bact_OuterMem_StrucFunc"/>
</dbReference>
<dbReference type="InterPro" id="IPR006664">
    <property type="entry name" value="OMP_bac"/>
</dbReference>
<dbReference type="PANTHER" id="PTHR30329:SF21">
    <property type="entry name" value="LIPOPROTEIN YIAD-RELATED"/>
    <property type="match status" value="1"/>
</dbReference>
<accession>A0A7S4ZSD9</accession>
<dbReference type="PANTHER" id="PTHR30329">
    <property type="entry name" value="STATOR ELEMENT OF FLAGELLAR MOTOR COMPLEX"/>
    <property type="match status" value="1"/>
</dbReference>
<evidence type="ECO:0000259" key="6">
    <source>
        <dbReference type="PROSITE" id="PS51123"/>
    </source>
</evidence>
<evidence type="ECO:0000256" key="1">
    <source>
        <dbReference type="ARBA" id="ARBA00004442"/>
    </source>
</evidence>